<feature type="transmembrane region" description="Helical" evidence="4">
    <location>
        <begin position="45"/>
        <end position="69"/>
    </location>
</feature>
<dbReference type="GO" id="GO:0016878">
    <property type="term" value="F:acid-thiol ligase activity"/>
    <property type="evidence" value="ECO:0007669"/>
    <property type="project" value="UniProtKB-ARBA"/>
</dbReference>
<dbReference type="SUPFAM" id="SSF103473">
    <property type="entry name" value="MFS general substrate transporter"/>
    <property type="match status" value="1"/>
</dbReference>
<evidence type="ECO:0000256" key="2">
    <source>
        <dbReference type="ARBA" id="ARBA00022989"/>
    </source>
</evidence>
<dbReference type="Pfam" id="PF00501">
    <property type="entry name" value="AMP-binding"/>
    <property type="match status" value="1"/>
</dbReference>
<feature type="transmembrane region" description="Helical" evidence="4">
    <location>
        <begin position="332"/>
        <end position="350"/>
    </location>
</feature>
<dbReference type="InterPro" id="IPR042099">
    <property type="entry name" value="ANL_N_sf"/>
</dbReference>
<feature type="transmembrane region" description="Helical" evidence="4">
    <location>
        <begin position="177"/>
        <end position="200"/>
    </location>
</feature>
<dbReference type="Gene3D" id="3.40.50.12780">
    <property type="entry name" value="N-terminal domain of ligase-like"/>
    <property type="match status" value="1"/>
</dbReference>
<feature type="transmembrane region" description="Helical" evidence="4">
    <location>
        <begin position="106"/>
        <end position="127"/>
    </location>
</feature>
<comment type="caution">
    <text evidence="6">The sequence shown here is derived from an EMBL/GenBank/DDBJ whole genome shotgun (WGS) entry which is preliminary data.</text>
</comment>
<accession>A0A9X0WK78</accession>
<dbReference type="NCBIfam" id="NF006386">
    <property type="entry name" value="PRK08633.1"/>
    <property type="match status" value="1"/>
</dbReference>
<dbReference type="PROSITE" id="PS00455">
    <property type="entry name" value="AMP_BINDING"/>
    <property type="match status" value="1"/>
</dbReference>
<dbReference type="CDD" id="cd06173">
    <property type="entry name" value="MFS_MefA_like"/>
    <property type="match status" value="1"/>
</dbReference>
<dbReference type="InterPro" id="IPR045851">
    <property type="entry name" value="AMP-bd_C_sf"/>
</dbReference>
<dbReference type="CDD" id="cd07989">
    <property type="entry name" value="LPLAT_AGPAT-like"/>
    <property type="match status" value="1"/>
</dbReference>
<dbReference type="GO" id="GO:0022857">
    <property type="term" value="F:transmembrane transporter activity"/>
    <property type="evidence" value="ECO:0007669"/>
    <property type="project" value="InterPro"/>
</dbReference>
<dbReference type="AlphaFoldDB" id="A0A9X0WK78"/>
<evidence type="ECO:0000256" key="3">
    <source>
        <dbReference type="ARBA" id="ARBA00023136"/>
    </source>
</evidence>
<dbReference type="PANTHER" id="PTHR43767:SF1">
    <property type="entry name" value="NONRIBOSOMAL PEPTIDE SYNTHASE PES1 (EUROFUNG)-RELATED"/>
    <property type="match status" value="1"/>
</dbReference>
<keyword evidence="7" id="KW-1185">Reference proteome</keyword>
<dbReference type="SMART" id="SM00563">
    <property type="entry name" value="PlsC"/>
    <property type="match status" value="1"/>
</dbReference>
<dbReference type="Proteomes" id="UP001138802">
    <property type="component" value="Unassembled WGS sequence"/>
</dbReference>
<dbReference type="RefSeq" id="WP_200388917.1">
    <property type="nucleotide sequence ID" value="NZ_NRSD01000019.1"/>
</dbReference>
<dbReference type="InterPro" id="IPR002123">
    <property type="entry name" value="Plipid/glycerol_acylTrfase"/>
</dbReference>
<reference evidence="6 7" key="1">
    <citation type="journal article" date="2020" name="Microorganisms">
        <title>Osmotic Adaptation and Compatible Solute Biosynthesis of Phototrophic Bacteria as Revealed from Genome Analyses.</title>
        <authorList>
            <person name="Imhoff J.F."/>
            <person name="Rahn T."/>
            <person name="Kunzel S."/>
            <person name="Keller A."/>
            <person name="Neulinger S.C."/>
        </authorList>
    </citation>
    <scope>NUCLEOTIDE SEQUENCE [LARGE SCALE GENOMIC DNA]</scope>
    <source>
        <strain evidence="6 7">DSM 21303</strain>
    </source>
</reference>
<feature type="transmembrane region" description="Helical" evidence="4">
    <location>
        <begin position="81"/>
        <end position="100"/>
    </location>
</feature>
<keyword evidence="2 4" id="KW-1133">Transmembrane helix</keyword>
<feature type="transmembrane region" description="Helical" evidence="4">
    <location>
        <begin position="236"/>
        <end position="260"/>
    </location>
</feature>
<keyword evidence="1 4" id="KW-0812">Transmembrane</keyword>
<dbReference type="Pfam" id="PF01553">
    <property type="entry name" value="Acyltransferase"/>
    <property type="match status" value="1"/>
</dbReference>
<feature type="transmembrane region" description="Helical" evidence="4">
    <location>
        <begin position="7"/>
        <end position="25"/>
    </location>
</feature>
<feature type="transmembrane region" description="Helical" evidence="4">
    <location>
        <begin position="670"/>
        <end position="691"/>
    </location>
</feature>
<dbReference type="EMBL" id="NRSD01000019">
    <property type="protein sequence ID" value="MBK1646103.1"/>
    <property type="molecule type" value="Genomic_DNA"/>
</dbReference>
<evidence type="ECO:0000256" key="1">
    <source>
        <dbReference type="ARBA" id="ARBA00022692"/>
    </source>
</evidence>
<dbReference type="SUPFAM" id="SSF69593">
    <property type="entry name" value="Glycerol-3-phosphate (1)-acyltransferase"/>
    <property type="match status" value="1"/>
</dbReference>
<dbReference type="InterPro" id="IPR050237">
    <property type="entry name" value="ATP-dep_AMP-bd_enzyme"/>
</dbReference>
<evidence type="ECO:0000313" key="6">
    <source>
        <dbReference type="EMBL" id="MBK1646103.1"/>
    </source>
</evidence>
<dbReference type="GO" id="GO:0016746">
    <property type="term" value="F:acyltransferase activity"/>
    <property type="evidence" value="ECO:0007669"/>
    <property type="project" value="InterPro"/>
</dbReference>
<evidence type="ECO:0000259" key="5">
    <source>
        <dbReference type="SMART" id="SM00563"/>
    </source>
</evidence>
<dbReference type="Gene3D" id="3.30.300.30">
    <property type="match status" value="1"/>
</dbReference>
<dbReference type="InterPro" id="IPR020845">
    <property type="entry name" value="AMP-binding_CS"/>
</dbReference>
<evidence type="ECO:0000256" key="4">
    <source>
        <dbReference type="SAM" id="Phobius"/>
    </source>
</evidence>
<dbReference type="InterPro" id="IPR011701">
    <property type="entry name" value="MFS"/>
</dbReference>
<sequence>MGQLFRLTGFLVYIGLIFLNAFVDLGHKIIIQNTLFKIYDGDAQILLTAIVNALILLPFVLLFTPSGFLADRFAKERVMRVTAWVAVVITLAITLCYALGWFWPAFAMTFLLAVQSAFFSPAKYGYIKELVGAESLAAANGWVQATTTTAILAGIFVFSVLFEGRLVDQTFSTPDEVMVFMAPLGWVLVAGALIQLALAYRLPHQNPGTRMPFAWGQYASGRYLRRNLHAAWDNQVIWLSIVGLAIFWSIAQVMLAAFPAYAKETLGETNTVVIQGMLACTGIGVILGSIIAGRVSRHHIETGLIPVGALGVALTLFVLPGLHSAWAHGLNFLMLGVLGGLFLVPLNALIQFNAGDEGLGRVLAANNFVQNILMLVFLGLTVLAAWFEIGGFAVMVALAFIALGGALYTLYQLPQSMVRFLLARLISTHYRLDVIGLKNMPAQGGVLMLGNHISWIDWAMVQMASPRPVRFVMERGIYERWYLRWFLDFFGVVPISGGRSREAIETVARLLDAGEVVCVFPEGTISKNGQLSEFKRGFERSARAAQTGVILPFYLRGLWGSRFSFANQKLKANRREGRTRDVLVAFGKPMVRESSAQQVKQAVFELSVTSWQTHVAALPSLPAAWLATAQRRLGEVAVIDSIGTRLTNRRLIAAVLLFARRIRRLAPEPAIGILLPASSAAAIANVAGLLVGKRIVNLNYTASAEALSAGMRRAGVQHVITSERFLAKLAQRGIALETAFAEVTLHPMESVRAEIGKVEALAMLALGSLVPARVLLWLFGEPGRPDDTAAILFSSGSEGVPKGIELTHRNIMANVRQIADVLNTEADDLILGNLPPFHAFGLTVTTFLPLLEGIPVVCHPDPTDAVGTAKAIARYRATVLCSTSTFLRLYIRNQRVHPLMMQSLRVVVAGAERLSPEVREAFALKFNKPIYEGYGATETTPVASVNVPDALETTTWKIQSGSRPGTVGLPLPGTSFRIVDPETLQTRSTGEDGLILIGGVQVMKGYLNDPEKTAQAVVEMDGQRWYKTGDKGHLDADGFLTIVDRYSRFAKLGGEMISLGAVEEQVRRVLAQPELELGAVNLPDERKGERILLLVAGAVDADALRKQLLESGMNPLSIPAEVIRVESIPKLGSGKTDFAALRRLAVASS</sequence>
<gene>
    <name evidence="6" type="ORF">CKO25_15895</name>
</gene>
<dbReference type="InterPro" id="IPR036259">
    <property type="entry name" value="MFS_trans_sf"/>
</dbReference>
<feature type="transmembrane region" description="Helical" evidence="4">
    <location>
        <begin position="139"/>
        <end position="162"/>
    </location>
</feature>
<dbReference type="SUPFAM" id="SSF56801">
    <property type="entry name" value="Acetyl-CoA synthetase-like"/>
    <property type="match status" value="1"/>
</dbReference>
<dbReference type="PANTHER" id="PTHR43767">
    <property type="entry name" value="LONG-CHAIN-FATTY-ACID--COA LIGASE"/>
    <property type="match status" value="1"/>
</dbReference>
<protein>
    <submittedName>
        <fullName evidence="6">Acyl-[ACP]--phospholipid O-acyltransferase</fullName>
    </submittedName>
</protein>
<feature type="transmembrane region" description="Helical" evidence="4">
    <location>
        <begin position="272"/>
        <end position="292"/>
    </location>
</feature>
<feature type="transmembrane region" description="Helical" evidence="4">
    <location>
        <begin position="392"/>
        <end position="411"/>
    </location>
</feature>
<dbReference type="InterPro" id="IPR000873">
    <property type="entry name" value="AMP-dep_synth/lig_dom"/>
</dbReference>
<dbReference type="Pfam" id="PF07690">
    <property type="entry name" value="MFS_1"/>
    <property type="match status" value="1"/>
</dbReference>
<proteinExistence type="predicted"/>
<feature type="transmembrane region" description="Helical" evidence="4">
    <location>
        <begin position="304"/>
        <end position="326"/>
    </location>
</feature>
<name>A0A9X0WK78_9GAMM</name>
<keyword evidence="3 4" id="KW-0472">Membrane</keyword>
<feature type="transmembrane region" description="Helical" evidence="4">
    <location>
        <begin position="362"/>
        <end position="386"/>
    </location>
</feature>
<dbReference type="Gene3D" id="1.20.1250.20">
    <property type="entry name" value="MFS general substrate transporter like domains"/>
    <property type="match status" value="1"/>
</dbReference>
<organism evidence="6 7">
    <name type="scientific">Thiocapsa imhoffii</name>
    <dbReference type="NCBI Taxonomy" id="382777"/>
    <lineage>
        <taxon>Bacteria</taxon>
        <taxon>Pseudomonadati</taxon>
        <taxon>Pseudomonadota</taxon>
        <taxon>Gammaproteobacteria</taxon>
        <taxon>Chromatiales</taxon>
        <taxon>Chromatiaceae</taxon>
        <taxon>Thiocapsa</taxon>
    </lineage>
</organism>
<evidence type="ECO:0000313" key="7">
    <source>
        <dbReference type="Proteomes" id="UP001138802"/>
    </source>
</evidence>
<feature type="domain" description="Phospholipid/glycerol acyltransferase" evidence="5">
    <location>
        <begin position="446"/>
        <end position="558"/>
    </location>
</feature>